<accession>A0A0P9Q124</accession>
<dbReference type="AlphaFoldDB" id="A0A0P9Q124"/>
<evidence type="ECO:0000256" key="1">
    <source>
        <dbReference type="SAM" id="MobiDB-lite"/>
    </source>
</evidence>
<name>A0A0P9Q124_PSECA</name>
<dbReference type="RefSeq" id="WP_055001955.1">
    <property type="nucleotide sequence ID" value="NZ_LJPX01000656.1"/>
</dbReference>
<protein>
    <submittedName>
        <fullName evidence="2">Uncharacterized protein</fullName>
    </submittedName>
</protein>
<proteinExistence type="predicted"/>
<feature type="non-terminal residue" evidence="2">
    <location>
        <position position="1"/>
    </location>
</feature>
<feature type="region of interest" description="Disordered" evidence="1">
    <location>
        <begin position="14"/>
        <end position="37"/>
    </location>
</feature>
<evidence type="ECO:0000313" key="3">
    <source>
        <dbReference type="Proteomes" id="UP000050564"/>
    </source>
</evidence>
<organism evidence="2 3">
    <name type="scientific">Pseudomonas cannabina</name>
    <dbReference type="NCBI Taxonomy" id="86840"/>
    <lineage>
        <taxon>Bacteria</taxon>
        <taxon>Pseudomonadati</taxon>
        <taxon>Pseudomonadota</taxon>
        <taxon>Gammaproteobacteria</taxon>
        <taxon>Pseudomonadales</taxon>
        <taxon>Pseudomonadaceae</taxon>
        <taxon>Pseudomonas</taxon>
    </lineage>
</organism>
<dbReference type="NCBIfam" id="NF038377">
    <property type="entry name" value="TglA_fam_RiPP"/>
    <property type="match status" value="1"/>
</dbReference>
<reference evidence="2 3" key="1">
    <citation type="submission" date="2015-09" db="EMBL/GenBank/DDBJ databases">
        <title>Genome announcement of multiple Pseudomonas syringae strains.</title>
        <authorList>
            <person name="Thakur S."/>
            <person name="Wang P.W."/>
            <person name="Gong Y."/>
            <person name="Weir B.S."/>
            <person name="Guttman D.S."/>
        </authorList>
    </citation>
    <scope>NUCLEOTIDE SEQUENCE [LARGE SCALE GENOMIC DNA]</scope>
    <source>
        <strain evidence="2 3">ICMP2823</strain>
    </source>
</reference>
<dbReference type="EMBL" id="LJPX01000656">
    <property type="protein sequence ID" value="KPW63451.1"/>
    <property type="molecule type" value="Genomic_DNA"/>
</dbReference>
<gene>
    <name evidence="2" type="ORF">ALO81_01888</name>
</gene>
<evidence type="ECO:0000313" key="2">
    <source>
        <dbReference type="EMBL" id="KPW63451.1"/>
    </source>
</evidence>
<dbReference type="PATRIC" id="fig|86840.3.peg.2636"/>
<comment type="caution">
    <text evidence="2">The sequence shown here is derived from an EMBL/GenBank/DDBJ whole genome shotgun (WGS) entry which is preliminary data.</text>
</comment>
<sequence>DFVYTLITSEDLPMGQPNVQSVENQQASGDVKDLENTPQATEEALFEEFDLDDIEVIESKVFA</sequence>
<feature type="compositionally biased region" description="Polar residues" evidence="1">
    <location>
        <begin position="17"/>
        <end position="28"/>
    </location>
</feature>
<dbReference type="Proteomes" id="UP000050564">
    <property type="component" value="Unassembled WGS sequence"/>
</dbReference>